<gene>
    <name evidence="9" type="ORF">BRO54_1013</name>
</gene>
<dbReference type="InterPro" id="IPR004761">
    <property type="entry name" value="Spore_GerAB"/>
</dbReference>
<feature type="transmembrane region" description="Helical" evidence="8">
    <location>
        <begin position="182"/>
        <end position="202"/>
    </location>
</feature>
<dbReference type="GO" id="GO:0009847">
    <property type="term" value="P:spore germination"/>
    <property type="evidence" value="ECO:0007669"/>
    <property type="project" value="InterPro"/>
</dbReference>
<dbReference type="AlphaFoldDB" id="A0A1Q5T573"/>
<dbReference type="EMBL" id="MQMG01000008">
    <property type="protein sequence ID" value="OKO95372.1"/>
    <property type="molecule type" value="Genomic_DNA"/>
</dbReference>
<comment type="similarity">
    <text evidence="2">Belongs to the amino acid-polyamine-organocation (APC) superfamily. Spore germination protein (SGP) (TC 2.A.3.9) family.</text>
</comment>
<keyword evidence="3" id="KW-0813">Transport</keyword>
<comment type="caution">
    <text evidence="9">The sequence shown here is derived from an EMBL/GenBank/DDBJ whole genome shotgun (WGS) entry which is preliminary data.</text>
</comment>
<evidence type="ECO:0000256" key="2">
    <source>
        <dbReference type="ARBA" id="ARBA00007998"/>
    </source>
</evidence>
<organism evidence="9 10">
    <name type="scientific">Geobacillus proteiniphilus</name>
    <dbReference type="NCBI Taxonomy" id="860353"/>
    <lineage>
        <taxon>Bacteria</taxon>
        <taxon>Bacillati</taxon>
        <taxon>Bacillota</taxon>
        <taxon>Bacilli</taxon>
        <taxon>Bacillales</taxon>
        <taxon>Anoxybacillaceae</taxon>
        <taxon>Geobacillus</taxon>
    </lineage>
</organism>
<evidence type="ECO:0000313" key="9">
    <source>
        <dbReference type="EMBL" id="OKO95372.1"/>
    </source>
</evidence>
<feature type="transmembrane region" description="Helical" evidence="8">
    <location>
        <begin position="144"/>
        <end position="162"/>
    </location>
</feature>
<feature type="transmembrane region" description="Helical" evidence="8">
    <location>
        <begin position="301"/>
        <end position="319"/>
    </location>
</feature>
<accession>A0A1Q5T573</accession>
<keyword evidence="7 8" id="KW-0472">Membrane</keyword>
<feature type="transmembrane region" description="Helical" evidence="8">
    <location>
        <begin position="38"/>
        <end position="59"/>
    </location>
</feature>
<dbReference type="RefSeq" id="WP_066233656.1">
    <property type="nucleotide sequence ID" value="NZ_MQMG01000008.1"/>
</dbReference>
<feature type="transmembrane region" description="Helical" evidence="8">
    <location>
        <begin position="12"/>
        <end position="32"/>
    </location>
</feature>
<evidence type="ECO:0000256" key="5">
    <source>
        <dbReference type="ARBA" id="ARBA00022692"/>
    </source>
</evidence>
<proteinExistence type="inferred from homology"/>
<reference evidence="9 10" key="1">
    <citation type="submission" date="2016-11" db="EMBL/GenBank/DDBJ databases">
        <authorList>
            <person name="Kadnikov V."/>
            <person name="Nazina T."/>
        </authorList>
    </citation>
    <scope>NUCLEOTIDE SEQUENCE [LARGE SCALE GENOMIC DNA]</scope>
    <source>
        <strain evidence="9 10">1017</strain>
    </source>
</reference>
<evidence type="ECO:0000256" key="1">
    <source>
        <dbReference type="ARBA" id="ARBA00004141"/>
    </source>
</evidence>
<keyword evidence="4" id="KW-0309">Germination</keyword>
<dbReference type="PANTHER" id="PTHR34975:SF2">
    <property type="entry name" value="SPORE GERMINATION PROTEIN A2"/>
    <property type="match status" value="1"/>
</dbReference>
<protein>
    <submittedName>
        <fullName evidence="9">Spore germination protein XB</fullName>
    </submittedName>
</protein>
<sequence>MNGQPLNVLQLLCMVMLSTGLMNHVLVIPILLEASHRDAWIAAVGALLALPLWLPFLYFAIKQTSRQRLFDWLQTQYSRAAAYLFAFSSSIFLLVHSFVTLNDTVTFTTTSYLTATPRWALIIVIAALCFYNAYRGIHSIANTALVILTFVTLFGFFVMFSTMPHKDYSLLKPMFEHGWKPIFQGIMYAGAGYAEVIILLFLSHHLPKTFSMKALIMIAILTGSLSIGPTIGAITEFGPEQATRLRYPAFEQWRMVNLGTYIEHVDFLSVYQWLSGAFIRISLFTALLVELFPVQHEQTRRWMLISIYTIIILASLVQISDEQFFHFVKYWVLPSSLIFSLALSVLISVLGMITYFKKKRGM</sequence>
<dbReference type="GO" id="GO:0016020">
    <property type="term" value="C:membrane"/>
    <property type="evidence" value="ECO:0007669"/>
    <property type="project" value="UniProtKB-SubCell"/>
</dbReference>
<keyword evidence="5 8" id="KW-0812">Transmembrane</keyword>
<evidence type="ECO:0000256" key="6">
    <source>
        <dbReference type="ARBA" id="ARBA00022989"/>
    </source>
</evidence>
<evidence type="ECO:0000313" key="10">
    <source>
        <dbReference type="Proteomes" id="UP000186030"/>
    </source>
</evidence>
<feature type="transmembrane region" description="Helical" evidence="8">
    <location>
        <begin position="214"/>
        <end position="235"/>
    </location>
</feature>
<evidence type="ECO:0000256" key="3">
    <source>
        <dbReference type="ARBA" id="ARBA00022448"/>
    </source>
</evidence>
<dbReference type="PANTHER" id="PTHR34975">
    <property type="entry name" value="SPORE GERMINATION PROTEIN A2"/>
    <property type="match status" value="1"/>
</dbReference>
<reference evidence="10" key="2">
    <citation type="submission" date="2017-01" db="EMBL/GenBank/DDBJ databases">
        <title>Genome sequencing and annotation of Geobacillus sp. 1017, a Hydrocarbon-Oxidizing Thermophilic Bacterium Isolated from a Heavy Oil Reservoir (China).</title>
        <authorList>
            <person name="Kadnikov V.V."/>
            <person name="Mardanov A.V."/>
            <person name="Poltaraus A.B."/>
            <person name="Sokolova D.S."/>
            <person name="Semenova E.M."/>
            <person name="Ravin N.V."/>
            <person name="Tourova T.P."/>
            <person name="Nazina T.N."/>
        </authorList>
    </citation>
    <scope>NUCLEOTIDE SEQUENCE [LARGE SCALE GENOMIC DNA]</scope>
    <source>
        <strain evidence="10">1017</strain>
    </source>
</reference>
<evidence type="ECO:0000256" key="4">
    <source>
        <dbReference type="ARBA" id="ARBA00022544"/>
    </source>
</evidence>
<dbReference type="Proteomes" id="UP000186030">
    <property type="component" value="Unassembled WGS sequence"/>
</dbReference>
<keyword evidence="6 8" id="KW-1133">Transmembrane helix</keyword>
<feature type="transmembrane region" description="Helical" evidence="8">
    <location>
        <begin position="80"/>
        <end position="99"/>
    </location>
</feature>
<evidence type="ECO:0000256" key="7">
    <source>
        <dbReference type="ARBA" id="ARBA00023136"/>
    </source>
</evidence>
<dbReference type="Pfam" id="PF03845">
    <property type="entry name" value="Spore_permease"/>
    <property type="match status" value="1"/>
</dbReference>
<dbReference type="NCBIfam" id="TIGR00912">
    <property type="entry name" value="2A0309"/>
    <property type="match status" value="1"/>
</dbReference>
<feature type="transmembrane region" description="Helical" evidence="8">
    <location>
        <begin position="119"/>
        <end position="137"/>
    </location>
</feature>
<feature type="transmembrane region" description="Helical" evidence="8">
    <location>
        <begin position="331"/>
        <end position="356"/>
    </location>
</feature>
<comment type="subcellular location">
    <subcellularLocation>
        <location evidence="1">Membrane</location>
        <topology evidence="1">Multi-pass membrane protein</topology>
    </subcellularLocation>
</comment>
<name>A0A1Q5T573_9BACL</name>
<evidence type="ECO:0000256" key="8">
    <source>
        <dbReference type="SAM" id="Phobius"/>
    </source>
</evidence>
<feature type="transmembrane region" description="Helical" evidence="8">
    <location>
        <begin position="270"/>
        <end position="289"/>
    </location>
</feature>